<dbReference type="AlphaFoldDB" id="A0A7W8L0Y6"/>
<keyword evidence="2" id="KW-1133">Transmembrane helix</keyword>
<keyword evidence="2" id="KW-0472">Membrane</keyword>
<dbReference type="GO" id="GO:0005886">
    <property type="term" value="C:plasma membrane"/>
    <property type="evidence" value="ECO:0007669"/>
    <property type="project" value="InterPro"/>
</dbReference>
<feature type="transmembrane region" description="Helical" evidence="2">
    <location>
        <begin position="113"/>
        <end position="130"/>
    </location>
</feature>
<feature type="transmembrane region" description="Helical" evidence="2">
    <location>
        <begin position="469"/>
        <end position="488"/>
    </location>
</feature>
<dbReference type="GO" id="GO:0022857">
    <property type="term" value="F:transmembrane transporter activity"/>
    <property type="evidence" value="ECO:0007669"/>
    <property type="project" value="InterPro"/>
</dbReference>
<dbReference type="Pfam" id="PF04632">
    <property type="entry name" value="FUSC"/>
    <property type="match status" value="1"/>
</dbReference>
<dbReference type="EMBL" id="JACHDE010000001">
    <property type="protein sequence ID" value="MBB5398344.1"/>
    <property type="molecule type" value="Genomic_DNA"/>
</dbReference>
<dbReference type="InterPro" id="IPR006726">
    <property type="entry name" value="PHBA_efflux_AaeB/fusaric-R"/>
</dbReference>
<feature type="transmembrane region" description="Helical" evidence="2">
    <location>
        <begin position="137"/>
        <end position="154"/>
    </location>
</feature>
<reference evidence="3 4" key="1">
    <citation type="submission" date="2020-08" db="EMBL/GenBank/DDBJ databases">
        <title>Genomic Encyclopedia of Type Strains, Phase IV (KMG-V): Genome sequencing to study the core and pangenomes of soil and plant-associated prokaryotes.</title>
        <authorList>
            <person name="Whitman W."/>
        </authorList>
    </citation>
    <scope>NUCLEOTIDE SEQUENCE [LARGE SCALE GENOMIC DNA]</scope>
    <source>
        <strain evidence="3 4">JPY162</strain>
    </source>
</reference>
<evidence type="ECO:0000313" key="4">
    <source>
        <dbReference type="Proteomes" id="UP000592820"/>
    </source>
</evidence>
<organism evidence="3 4">
    <name type="scientific">Paraburkholderia youngii</name>
    <dbReference type="NCBI Taxonomy" id="2782701"/>
    <lineage>
        <taxon>Bacteria</taxon>
        <taxon>Pseudomonadati</taxon>
        <taxon>Pseudomonadota</taxon>
        <taxon>Betaproteobacteria</taxon>
        <taxon>Burkholderiales</taxon>
        <taxon>Burkholderiaceae</taxon>
        <taxon>Paraburkholderia</taxon>
    </lineage>
</organism>
<evidence type="ECO:0000313" key="3">
    <source>
        <dbReference type="EMBL" id="MBB5398344.1"/>
    </source>
</evidence>
<accession>A0A7W8L0Y6</accession>
<keyword evidence="2" id="KW-0812">Transmembrane</keyword>
<evidence type="ECO:0000256" key="2">
    <source>
        <dbReference type="SAM" id="Phobius"/>
    </source>
</evidence>
<feature type="transmembrane region" description="Helical" evidence="2">
    <location>
        <begin position="166"/>
        <end position="187"/>
    </location>
</feature>
<name>A0A7W8L0Y6_9BURK</name>
<sequence>MARRAVDMDSAAAAGYVERPLRPGVADLLKLLAPFPGRAATAARVALICALTVWVTSAYGTPEAALSAYIVFFMIRPDRTTSFVTGVALLVLVSIVIGLVLAVAIVVVDYPPLRVAAMALLSASLLFVTSASKLRPVGAIVAMIVGFALDQLGRVPVGELATRALLYAWLFVAIPAGMSVAVSLVCAPSPRRLASRELAERLRLAARGLREPAATRDALDAALRKGNAEIGSWLKMSALEGTSLRADVVALQRAAVSSVMLLAAVDLACGEASAHLPASFVDPIATALEEMARMLDAGGYPVDIELTLPSSAPLTPLARAVADTLHDTITRFAEPTVESEAAHDAPSQPAPPAPHAGFFAADAFTNLDHVRYALKTTVAAMFCYLLYSQLDWPGIHTCFITVYVVSLGSTAETVEKLALRIAGCIAGALAGTAAIVFLMPALTSIGELMAVVAIGAGLSAWVAFGSPRIAYAGFQIAFAFFLCVIQGAEPAFDLTIARDRTIGILIGNVVVYLVFTRVWPVSIAARVEQALAALREQWARLASPGYAGTRRADVAAALARGRALREDVALMHYEPSWVRPGPQWLTAHHRELAGLAALEAPMLLLVERRHAAPTIEGWLQRLAAVAHGQTTRVDATTTTHRPAPDVTDPPSAALQSLGDARLDEFELAASADAAKE</sequence>
<feature type="region of interest" description="Disordered" evidence="1">
    <location>
        <begin position="632"/>
        <end position="653"/>
    </location>
</feature>
<proteinExistence type="predicted"/>
<gene>
    <name evidence="3" type="ORF">HDG41_000380</name>
</gene>
<protein>
    <submittedName>
        <fullName evidence="3">Multidrug resistance protein MdtO</fullName>
    </submittedName>
</protein>
<evidence type="ECO:0000256" key="1">
    <source>
        <dbReference type="SAM" id="MobiDB-lite"/>
    </source>
</evidence>
<feature type="transmembrane region" description="Helical" evidence="2">
    <location>
        <begin position="83"/>
        <end position="107"/>
    </location>
</feature>
<feature type="transmembrane region" description="Helical" evidence="2">
    <location>
        <begin position="445"/>
        <end position="464"/>
    </location>
</feature>
<feature type="transmembrane region" description="Helical" evidence="2">
    <location>
        <begin position="500"/>
        <end position="519"/>
    </location>
</feature>
<feature type="transmembrane region" description="Helical" evidence="2">
    <location>
        <begin position="417"/>
        <end position="439"/>
    </location>
</feature>
<comment type="caution">
    <text evidence="3">The sequence shown here is derived from an EMBL/GenBank/DDBJ whole genome shotgun (WGS) entry which is preliminary data.</text>
</comment>
<dbReference type="Proteomes" id="UP000592820">
    <property type="component" value="Unassembled WGS sequence"/>
</dbReference>